<feature type="transmembrane region" description="Helical" evidence="1">
    <location>
        <begin position="34"/>
        <end position="59"/>
    </location>
</feature>
<sequence length="221" mass="23341">MIWSYISALGGLNVTVLVGLAIAAWLVGARCWRLSLAWCVLFGVALAAAVASQVAFIGWGIGVRPLDFTGFSGHATRAAAVYPVAAFLLLERRPLWLRIAGVACAVLLAALVAGARIKIGAHSVSEAVAGFCLGLGAAMLFIRLAHANRRGAPKPLLIALALAMLLLPSAEPPNTHQWVTALALALAHQDRPYLRGSWKPAGSPYVPPCEPERVRFGYVCT</sequence>
<dbReference type="SUPFAM" id="SSF48317">
    <property type="entry name" value="Acid phosphatase/Vanadium-dependent haloperoxidase"/>
    <property type="match status" value="1"/>
</dbReference>
<proteinExistence type="predicted"/>
<dbReference type="OrthoDB" id="8590768at2"/>
<comment type="caution">
    <text evidence="3">The sequence shown here is derived from an EMBL/GenBank/DDBJ whole genome shotgun (WGS) entry which is preliminary data.</text>
</comment>
<dbReference type="InterPro" id="IPR000326">
    <property type="entry name" value="PAP2/HPO"/>
</dbReference>
<gene>
    <name evidence="3" type="ORF">E4O92_08755</name>
</gene>
<keyword evidence="1" id="KW-1133">Transmembrane helix</keyword>
<dbReference type="Proteomes" id="UP000297258">
    <property type="component" value="Unassembled WGS sequence"/>
</dbReference>
<reference evidence="3 4" key="1">
    <citation type="submission" date="2019-03" db="EMBL/GenBank/DDBJ databases">
        <title>Draft genome of Massilia hortus sp. nov., a novel bacterial species of the Oxalobacteraceae family.</title>
        <authorList>
            <person name="Peta V."/>
            <person name="Raths R."/>
            <person name="Bucking H."/>
        </authorList>
    </citation>
    <scope>NUCLEOTIDE SEQUENCE [LARGE SCALE GENOMIC DNA]</scope>
    <source>
        <strain evidence="3 4">ONC3</strain>
    </source>
</reference>
<protein>
    <submittedName>
        <fullName evidence="3">Phosphatase PAP2 family protein</fullName>
    </submittedName>
</protein>
<dbReference type="InterPro" id="IPR036938">
    <property type="entry name" value="PAP2/HPO_sf"/>
</dbReference>
<feature type="transmembrane region" description="Helical" evidence="1">
    <location>
        <begin position="127"/>
        <end position="145"/>
    </location>
</feature>
<feature type="transmembrane region" description="Helical" evidence="1">
    <location>
        <begin position="6"/>
        <end position="27"/>
    </location>
</feature>
<evidence type="ECO:0000259" key="2">
    <source>
        <dbReference type="Pfam" id="PF01569"/>
    </source>
</evidence>
<dbReference type="EMBL" id="SPUM01000047">
    <property type="protein sequence ID" value="TFW33001.1"/>
    <property type="molecule type" value="Genomic_DNA"/>
</dbReference>
<name>A0A4Y9T512_9BURK</name>
<dbReference type="RefSeq" id="WP_135189382.1">
    <property type="nucleotide sequence ID" value="NZ_SPUM01000047.1"/>
</dbReference>
<keyword evidence="4" id="KW-1185">Reference proteome</keyword>
<feature type="domain" description="Phosphatidic acid phosphatase type 2/haloperoxidase" evidence="2">
    <location>
        <begin position="71"/>
        <end position="149"/>
    </location>
</feature>
<dbReference type="Gene3D" id="1.20.144.10">
    <property type="entry name" value="Phosphatidic acid phosphatase type 2/haloperoxidase"/>
    <property type="match status" value="1"/>
</dbReference>
<evidence type="ECO:0000256" key="1">
    <source>
        <dbReference type="SAM" id="Phobius"/>
    </source>
</evidence>
<keyword evidence="1" id="KW-0472">Membrane</keyword>
<evidence type="ECO:0000313" key="4">
    <source>
        <dbReference type="Proteomes" id="UP000297258"/>
    </source>
</evidence>
<dbReference type="Pfam" id="PF01569">
    <property type="entry name" value="PAP2"/>
    <property type="match status" value="1"/>
</dbReference>
<evidence type="ECO:0000313" key="3">
    <source>
        <dbReference type="EMBL" id="TFW33001.1"/>
    </source>
</evidence>
<feature type="transmembrane region" description="Helical" evidence="1">
    <location>
        <begin position="71"/>
        <end position="90"/>
    </location>
</feature>
<keyword evidence="1" id="KW-0812">Transmembrane</keyword>
<dbReference type="AlphaFoldDB" id="A0A4Y9T512"/>
<feature type="transmembrane region" description="Helical" evidence="1">
    <location>
        <begin position="95"/>
        <end position="115"/>
    </location>
</feature>
<accession>A0A4Y9T512</accession>
<organism evidence="3 4">
    <name type="scientific">Massilia horti</name>
    <dbReference type="NCBI Taxonomy" id="2562153"/>
    <lineage>
        <taxon>Bacteria</taxon>
        <taxon>Pseudomonadati</taxon>
        <taxon>Pseudomonadota</taxon>
        <taxon>Betaproteobacteria</taxon>
        <taxon>Burkholderiales</taxon>
        <taxon>Oxalobacteraceae</taxon>
        <taxon>Telluria group</taxon>
        <taxon>Massilia</taxon>
    </lineage>
</organism>